<keyword evidence="1" id="KW-1133">Transmembrane helix</keyword>
<protein>
    <submittedName>
        <fullName evidence="2">Uncharacterized protein</fullName>
    </submittedName>
</protein>
<name>J9DP57_EDHAE</name>
<gene>
    <name evidence="2" type="ORF">EDEG_02503</name>
</gene>
<reference evidence="3" key="2">
    <citation type="submission" date="2015-07" db="EMBL/GenBank/DDBJ databases">
        <title>Contrasting host-pathogen interactions and genome evolution in two generalist and specialist microsporidian pathogens of mosquitoes.</title>
        <authorList>
            <consortium name="The Broad Institute Genomics Platform"/>
            <consortium name="The Broad Institute Genome Sequencing Center for Infectious Disease"/>
            <person name="Cuomo C.A."/>
            <person name="Sanscrainte N.D."/>
            <person name="Goldberg J.M."/>
            <person name="Heiman D."/>
            <person name="Young S."/>
            <person name="Zeng Q."/>
            <person name="Becnel J.J."/>
            <person name="Birren B.W."/>
        </authorList>
    </citation>
    <scope>NUCLEOTIDE SEQUENCE [LARGE SCALE GENOMIC DNA]</scope>
    <source>
        <strain evidence="3">USNM 41457</strain>
    </source>
</reference>
<dbReference type="VEuPathDB" id="MicrosporidiaDB:EDEG_02503"/>
<evidence type="ECO:0000313" key="2">
    <source>
        <dbReference type="EMBL" id="EJW03117.1"/>
    </source>
</evidence>
<keyword evidence="1" id="KW-0472">Membrane</keyword>
<reference evidence="2 3" key="1">
    <citation type="submission" date="2011-08" db="EMBL/GenBank/DDBJ databases">
        <authorList>
            <person name="Liu Z.J."/>
            <person name="Shi F.L."/>
            <person name="Lu J.Q."/>
            <person name="Li M."/>
            <person name="Wang Z.L."/>
        </authorList>
    </citation>
    <scope>NUCLEOTIDE SEQUENCE [LARGE SCALE GENOMIC DNA]</scope>
    <source>
        <strain evidence="2 3">USNM 41457</strain>
    </source>
</reference>
<proteinExistence type="predicted"/>
<accession>J9DP57</accession>
<keyword evidence="1" id="KW-0812">Transmembrane</keyword>
<dbReference type="Proteomes" id="UP000003163">
    <property type="component" value="Unassembled WGS sequence"/>
</dbReference>
<organism evidence="2 3">
    <name type="scientific">Edhazardia aedis (strain USNM 41457)</name>
    <name type="common">Microsporidian parasite</name>
    <dbReference type="NCBI Taxonomy" id="1003232"/>
    <lineage>
        <taxon>Eukaryota</taxon>
        <taxon>Fungi</taxon>
        <taxon>Fungi incertae sedis</taxon>
        <taxon>Microsporidia</taxon>
        <taxon>Edhazardia</taxon>
    </lineage>
</organism>
<sequence>MTLRIFFDKLMFLKFFYKFKFKGFWYVLYCIFIGSTSVLCINILEIYIVVQIVATKLYKISISDCLSSHINEFITSREPEDFLGLFIDGLMIANLVFRHNSISRSFVGSLHYL</sequence>
<evidence type="ECO:0000256" key="1">
    <source>
        <dbReference type="SAM" id="Phobius"/>
    </source>
</evidence>
<evidence type="ECO:0000313" key="3">
    <source>
        <dbReference type="Proteomes" id="UP000003163"/>
    </source>
</evidence>
<dbReference type="AlphaFoldDB" id="J9DP57"/>
<feature type="transmembrane region" description="Helical" evidence="1">
    <location>
        <begin position="24"/>
        <end position="50"/>
    </location>
</feature>
<dbReference type="EMBL" id="AFBI03000045">
    <property type="protein sequence ID" value="EJW03117.1"/>
    <property type="molecule type" value="Genomic_DNA"/>
</dbReference>
<dbReference type="InParanoid" id="J9DP57"/>
<comment type="caution">
    <text evidence="2">The sequence shown here is derived from an EMBL/GenBank/DDBJ whole genome shotgun (WGS) entry which is preliminary data.</text>
</comment>
<keyword evidence="3" id="KW-1185">Reference proteome</keyword>
<dbReference type="HOGENOM" id="CLU_2133477_0_0_1"/>